<proteinExistence type="predicted"/>
<gene>
    <name evidence="1" type="ORF">GCM10018980_71050</name>
</gene>
<evidence type="ECO:0000313" key="1">
    <source>
        <dbReference type="EMBL" id="GHG74275.1"/>
    </source>
</evidence>
<reference evidence="2" key="1">
    <citation type="journal article" date="2019" name="Int. J. Syst. Evol. Microbiol.">
        <title>The Global Catalogue of Microorganisms (GCM) 10K type strain sequencing project: providing services to taxonomists for standard genome sequencing and annotation.</title>
        <authorList>
            <consortium name="The Broad Institute Genomics Platform"/>
            <consortium name="The Broad Institute Genome Sequencing Center for Infectious Disease"/>
            <person name="Wu L."/>
            <person name="Ma J."/>
        </authorList>
    </citation>
    <scope>NUCLEOTIDE SEQUENCE [LARGE SCALE GENOMIC DNA]</scope>
    <source>
        <strain evidence="2">JCM 4253</strain>
    </source>
</reference>
<sequence length="84" mass="9141">MVRWEIFFDAPPRTRLNPTGQPWYTVVDDGTGGSGSVIIRSPGDGYAIEPGTDLTVNMKLLHPSQGDAGDGTLRNLRAMEITRP</sequence>
<dbReference type="AlphaFoldDB" id="A0A919F364"/>
<dbReference type="EMBL" id="BNBF01000035">
    <property type="protein sequence ID" value="GHG74275.1"/>
    <property type="molecule type" value="Genomic_DNA"/>
</dbReference>
<keyword evidence="2" id="KW-1185">Reference proteome</keyword>
<dbReference type="RefSeq" id="WP_189986178.1">
    <property type="nucleotide sequence ID" value="NZ_BNBF01000035.1"/>
</dbReference>
<organism evidence="1 2">
    <name type="scientific">Streptomyces capoamus</name>
    <dbReference type="NCBI Taxonomy" id="68183"/>
    <lineage>
        <taxon>Bacteria</taxon>
        <taxon>Bacillati</taxon>
        <taxon>Actinomycetota</taxon>
        <taxon>Actinomycetes</taxon>
        <taxon>Kitasatosporales</taxon>
        <taxon>Streptomycetaceae</taxon>
        <taxon>Streptomyces</taxon>
    </lineage>
</organism>
<protein>
    <submittedName>
        <fullName evidence="1">Uncharacterized protein</fullName>
    </submittedName>
</protein>
<name>A0A919F364_9ACTN</name>
<dbReference type="Proteomes" id="UP000619355">
    <property type="component" value="Unassembled WGS sequence"/>
</dbReference>
<evidence type="ECO:0000313" key="2">
    <source>
        <dbReference type="Proteomes" id="UP000619355"/>
    </source>
</evidence>
<comment type="caution">
    <text evidence="1">The sequence shown here is derived from an EMBL/GenBank/DDBJ whole genome shotgun (WGS) entry which is preliminary data.</text>
</comment>
<accession>A0A919F364</accession>